<evidence type="ECO:0000256" key="2">
    <source>
        <dbReference type="ARBA" id="ARBA00022692"/>
    </source>
</evidence>
<dbReference type="PANTHER" id="PTHR24221:SF606">
    <property type="entry name" value="COLICIN V SECRETION-PROCESSING ATP-BINDING PROTEIN"/>
    <property type="match status" value="1"/>
</dbReference>
<evidence type="ECO:0000256" key="3">
    <source>
        <dbReference type="ARBA" id="ARBA00022741"/>
    </source>
</evidence>
<dbReference type="InterPro" id="IPR036640">
    <property type="entry name" value="ABC1_TM_sf"/>
</dbReference>
<organism evidence="12 13">
    <name type="scientific">Alteromonas macleodii</name>
    <name type="common">Pseudoalteromonas macleodii</name>
    <dbReference type="NCBI Taxonomy" id="28108"/>
    <lineage>
        <taxon>Bacteria</taxon>
        <taxon>Pseudomonadati</taxon>
        <taxon>Pseudomonadota</taxon>
        <taxon>Gammaproteobacteria</taxon>
        <taxon>Alteromonadales</taxon>
        <taxon>Alteromonadaceae</taxon>
        <taxon>Alteromonas/Salinimonas group</taxon>
        <taxon>Alteromonas</taxon>
    </lineage>
</organism>
<evidence type="ECO:0000256" key="5">
    <source>
        <dbReference type="ARBA" id="ARBA00022989"/>
    </source>
</evidence>
<dbReference type="PANTHER" id="PTHR24221">
    <property type="entry name" value="ATP-BINDING CASSETTE SUB-FAMILY B"/>
    <property type="match status" value="1"/>
</dbReference>
<dbReference type="SUPFAM" id="SSF90123">
    <property type="entry name" value="ABC transporter transmembrane region"/>
    <property type="match status" value="1"/>
</dbReference>
<feature type="compositionally biased region" description="Polar residues" evidence="7">
    <location>
        <begin position="739"/>
        <end position="751"/>
    </location>
</feature>
<dbReference type="GO" id="GO:0034040">
    <property type="term" value="F:ATPase-coupled lipid transmembrane transporter activity"/>
    <property type="evidence" value="ECO:0007669"/>
    <property type="project" value="TreeGrafter"/>
</dbReference>
<keyword evidence="4" id="KW-0067">ATP-binding</keyword>
<evidence type="ECO:0000313" key="12">
    <source>
        <dbReference type="EMBL" id="CAB9495579.1"/>
    </source>
</evidence>
<keyword evidence="5 8" id="KW-1133">Transmembrane helix</keyword>
<evidence type="ECO:0000256" key="8">
    <source>
        <dbReference type="SAM" id="Phobius"/>
    </source>
</evidence>
<dbReference type="AlphaFoldDB" id="A0A6T9Y452"/>
<dbReference type="InterPro" id="IPR003593">
    <property type="entry name" value="AAA+_ATPase"/>
</dbReference>
<feature type="region of interest" description="Disordered" evidence="7">
    <location>
        <begin position="739"/>
        <end position="758"/>
    </location>
</feature>
<dbReference type="Pfam" id="PF00005">
    <property type="entry name" value="ABC_tran"/>
    <property type="match status" value="1"/>
</dbReference>
<dbReference type="RefSeq" id="WP_179984756.1">
    <property type="nucleotide sequence ID" value="NZ_LR812090.1"/>
</dbReference>
<dbReference type="Gene3D" id="1.20.1560.10">
    <property type="entry name" value="ABC transporter type 1, transmembrane domain"/>
    <property type="match status" value="1"/>
</dbReference>
<feature type="domain" description="ABC transmembrane type-1" evidence="10">
    <location>
        <begin position="175"/>
        <end position="456"/>
    </location>
</feature>
<dbReference type="InterPro" id="IPR033838">
    <property type="entry name" value="CvaB_peptidase"/>
</dbReference>
<dbReference type="InterPro" id="IPR005074">
    <property type="entry name" value="Peptidase_C39"/>
</dbReference>
<dbReference type="InterPro" id="IPR027417">
    <property type="entry name" value="P-loop_NTPase"/>
</dbReference>
<dbReference type="PROSITE" id="PS00211">
    <property type="entry name" value="ABC_TRANSPORTER_1"/>
    <property type="match status" value="1"/>
</dbReference>
<dbReference type="SMART" id="SM00382">
    <property type="entry name" value="AAA"/>
    <property type="match status" value="1"/>
</dbReference>
<dbReference type="GO" id="GO:0005886">
    <property type="term" value="C:plasma membrane"/>
    <property type="evidence" value="ECO:0007669"/>
    <property type="project" value="UniProtKB-SubCell"/>
</dbReference>
<proteinExistence type="predicted"/>
<feature type="transmembrane region" description="Helical" evidence="8">
    <location>
        <begin position="315"/>
        <end position="335"/>
    </location>
</feature>
<evidence type="ECO:0000256" key="4">
    <source>
        <dbReference type="ARBA" id="ARBA00022840"/>
    </source>
</evidence>
<dbReference type="PROSITE" id="PS50990">
    <property type="entry name" value="PEPTIDASE_C39"/>
    <property type="match status" value="1"/>
</dbReference>
<sequence length="758" mass="83308">MMSSTHPLSVQLFHTTSRVPVILQSEAAECGLACMAMIAQYYSDKRDLNTLRQSISVSLRGTTLKDVMRIASDLGFQTRAVKIEMEHLAQLSCPAILHWDMNHFVVLTKVRGKHIFVNDPALGKRKLNFAEASKYVTGIALEVSPSDTFSPKKSAPQLGLTQFFSRAIGFKRNLLTLFALSVVLQIFALAAPYYMQTVVDDVLIYNNDALLKALAIGFTLLLVIETFTSGIRKFVILSVSSSLQLQMSASVFKHLLALPLDYFDKRHIGDVVSRFGSLASIREFLTTGVVTAMLDGIMAVVTLAVMSLYSFKLTLVVVVIMLIYLAIRLGLLPFIKRHTTERIALAASEQSHFMESVRAILPIRVYGQEIQRHGIWQNKLVATLNKDITLGKFNIGSALANQLLFGVENLVVVYIGANLVMQGSLSIGMLLAFMAYKTRFVGAIDGIVNKLIELNMLGVHFNRLSDILLTPVEQKTKVQPLYNTERSLGVHSTHTRNRSAPTSDSLNSPLFHQPNADLLESSTFDGSAMTSATALRVKSLSYRYGENSEWVFKNLTLSVKTGEIVAIIGGSGCGKSTLLKCLMGLYPASQGSLEHPSTVNPVIASVLQEDACLSGTIGQNICCFEEVPNLKKMVYVAQLACIHHDIMHMPMQYHSLVGDMGSSLSGGQKQRLLLARALYQEPDILFLDEASSHLDMANEAQINHHLKSLNMTRIIVAHRPQSIAMADKVYRLEQGTLQPCSPSEVTGSATSGKHGETL</sequence>
<evidence type="ECO:0000313" key="13">
    <source>
        <dbReference type="Proteomes" id="UP000509458"/>
    </source>
</evidence>
<dbReference type="CDD" id="cd18567">
    <property type="entry name" value="ABC_6TM_CvaB_RaxB_like"/>
    <property type="match status" value="1"/>
</dbReference>
<dbReference type="GO" id="GO:0006508">
    <property type="term" value="P:proteolysis"/>
    <property type="evidence" value="ECO:0007669"/>
    <property type="project" value="InterPro"/>
</dbReference>
<dbReference type="InterPro" id="IPR039421">
    <property type="entry name" value="Type_1_exporter"/>
</dbReference>
<dbReference type="Proteomes" id="UP000509458">
    <property type="component" value="Chromosome"/>
</dbReference>
<dbReference type="InterPro" id="IPR017871">
    <property type="entry name" value="ABC_transporter-like_CS"/>
</dbReference>
<evidence type="ECO:0000259" key="11">
    <source>
        <dbReference type="PROSITE" id="PS50990"/>
    </source>
</evidence>
<dbReference type="EMBL" id="LR812090">
    <property type="protein sequence ID" value="CAB9495579.1"/>
    <property type="molecule type" value="Genomic_DNA"/>
</dbReference>
<dbReference type="Pfam" id="PF03412">
    <property type="entry name" value="Peptidase_C39"/>
    <property type="match status" value="1"/>
</dbReference>
<accession>A0A6T9Y452</accession>
<protein>
    <submittedName>
        <fullName evidence="12">ABC transporter family protein</fullName>
    </submittedName>
</protein>
<dbReference type="CDD" id="cd02419">
    <property type="entry name" value="Peptidase_C39C"/>
    <property type="match status" value="1"/>
</dbReference>
<dbReference type="Gene3D" id="3.40.50.300">
    <property type="entry name" value="P-loop containing nucleotide triphosphate hydrolases"/>
    <property type="match status" value="1"/>
</dbReference>
<reference evidence="12 13" key="1">
    <citation type="submission" date="2020-06" db="EMBL/GenBank/DDBJ databases">
        <authorList>
            <person name="Duchaud E."/>
        </authorList>
    </citation>
    <scope>NUCLEOTIDE SEQUENCE [LARGE SCALE GENOMIC DNA]</scope>
    <source>
        <strain evidence="12">Alteromonas fortis</strain>
    </source>
</reference>
<evidence type="ECO:0000256" key="7">
    <source>
        <dbReference type="SAM" id="MobiDB-lite"/>
    </source>
</evidence>
<dbReference type="GO" id="GO:0008234">
    <property type="term" value="F:cysteine-type peptidase activity"/>
    <property type="evidence" value="ECO:0007669"/>
    <property type="project" value="InterPro"/>
</dbReference>
<gene>
    <name evidence="12" type="ORF">ALFOR1_60112</name>
</gene>
<evidence type="ECO:0000259" key="10">
    <source>
        <dbReference type="PROSITE" id="PS50929"/>
    </source>
</evidence>
<evidence type="ECO:0000259" key="9">
    <source>
        <dbReference type="PROSITE" id="PS50893"/>
    </source>
</evidence>
<dbReference type="SUPFAM" id="SSF52540">
    <property type="entry name" value="P-loop containing nucleoside triphosphate hydrolases"/>
    <property type="match status" value="1"/>
</dbReference>
<dbReference type="PROSITE" id="PS50929">
    <property type="entry name" value="ABC_TM1F"/>
    <property type="match status" value="1"/>
</dbReference>
<evidence type="ECO:0000256" key="1">
    <source>
        <dbReference type="ARBA" id="ARBA00004651"/>
    </source>
</evidence>
<name>A0A6T9Y452_ALTMA</name>
<dbReference type="GO" id="GO:0016887">
    <property type="term" value="F:ATP hydrolysis activity"/>
    <property type="evidence" value="ECO:0007669"/>
    <property type="project" value="InterPro"/>
</dbReference>
<keyword evidence="3" id="KW-0547">Nucleotide-binding</keyword>
<evidence type="ECO:0000256" key="6">
    <source>
        <dbReference type="ARBA" id="ARBA00023136"/>
    </source>
</evidence>
<dbReference type="InterPro" id="IPR003439">
    <property type="entry name" value="ABC_transporter-like_ATP-bd"/>
</dbReference>
<comment type="subcellular location">
    <subcellularLocation>
        <location evidence="1">Cell membrane</location>
        <topology evidence="1">Multi-pass membrane protein</topology>
    </subcellularLocation>
</comment>
<feature type="domain" description="Peptidase C39" evidence="11">
    <location>
        <begin position="24"/>
        <end position="143"/>
    </location>
</feature>
<feature type="transmembrane region" description="Helical" evidence="8">
    <location>
        <begin position="284"/>
        <end position="309"/>
    </location>
</feature>
<keyword evidence="2 8" id="KW-0812">Transmembrane</keyword>
<dbReference type="GO" id="GO:0005524">
    <property type="term" value="F:ATP binding"/>
    <property type="evidence" value="ECO:0007669"/>
    <property type="project" value="UniProtKB-KW"/>
</dbReference>
<dbReference type="Gene3D" id="3.90.70.10">
    <property type="entry name" value="Cysteine proteinases"/>
    <property type="match status" value="1"/>
</dbReference>
<dbReference type="Pfam" id="PF00664">
    <property type="entry name" value="ABC_membrane"/>
    <property type="match status" value="1"/>
</dbReference>
<dbReference type="GO" id="GO:0140359">
    <property type="term" value="F:ABC-type transporter activity"/>
    <property type="evidence" value="ECO:0007669"/>
    <property type="project" value="InterPro"/>
</dbReference>
<dbReference type="PROSITE" id="PS50893">
    <property type="entry name" value="ABC_TRANSPORTER_2"/>
    <property type="match status" value="1"/>
</dbReference>
<feature type="transmembrane region" description="Helical" evidence="8">
    <location>
        <begin position="411"/>
        <end position="436"/>
    </location>
</feature>
<feature type="transmembrane region" description="Helical" evidence="8">
    <location>
        <begin position="209"/>
        <end position="228"/>
    </location>
</feature>
<keyword evidence="6 8" id="KW-0472">Membrane</keyword>
<feature type="transmembrane region" description="Helical" evidence="8">
    <location>
        <begin position="174"/>
        <end position="194"/>
    </location>
</feature>
<feature type="domain" description="ABC transporter" evidence="9">
    <location>
        <begin position="535"/>
        <end position="758"/>
    </location>
</feature>
<dbReference type="InterPro" id="IPR011527">
    <property type="entry name" value="ABC1_TM_dom"/>
</dbReference>